<keyword evidence="3" id="KW-1185">Reference proteome</keyword>
<protein>
    <submittedName>
        <fullName evidence="2">Uma2 family endonuclease</fullName>
    </submittedName>
</protein>
<dbReference type="KEGG" id="enn:FRE64_04455"/>
<dbReference type="Pfam" id="PF05685">
    <property type="entry name" value="Uma2"/>
    <property type="match status" value="1"/>
</dbReference>
<evidence type="ECO:0000313" key="3">
    <source>
        <dbReference type="Proteomes" id="UP000318453"/>
    </source>
</evidence>
<gene>
    <name evidence="2" type="ORF">FRE64_04455</name>
</gene>
<dbReference type="InterPro" id="IPR008538">
    <property type="entry name" value="Uma2"/>
</dbReference>
<evidence type="ECO:0000313" key="2">
    <source>
        <dbReference type="EMBL" id="QDZ39248.1"/>
    </source>
</evidence>
<dbReference type="OrthoDB" id="422510at2"/>
<name>A0A5B8NJY5_9CHRO</name>
<reference evidence="2" key="1">
    <citation type="submission" date="2019-08" db="EMBL/GenBank/DDBJ databases">
        <title>Carotenoids and Carotenoid Binding Proteins in the Halophilic Cyanobacterium Euhalothece sp. ZM00.</title>
        <authorList>
            <person name="Cho S.M."/>
            <person name="Song J.Y."/>
            <person name="Park Y.-I."/>
        </authorList>
    </citation>
    <scope>NUCLEOTIDE SEQUENCE [LARGE SCALE GENOMIC DNA]</scope>
    <source>
        <strain evidence="2">Z-M001</strain>
    </source>
</reference>
<sequence>MIASPDYTHLTSDQYLQLEASSPIKHEYRNGKAYAMAGTTDSHNLIAGNLYTMIRNHLRGSNFRVYFADVKARLESCNCFYYPDLMVTFEDRDAETTTYKSYPKLIVEILSDSTEAFDRGDKFIDYQTLPTLEEYVLISSKKQRVECYRRTEKELWLFQFYLPNHKSFYCNSIGLEATFSELYENVIL</sequence>
<dbReference type="InterPro" id="IPR012296">
    <property type="entry name" value="Nuclease_put_TT1808"/>
</dbReference>
<proteinExistence type="predicted"/>
<dbReference type="GO" id="GO:0004519">
    <property type="term" value="F:endonuclease activity"/>
    <property type="evidence" value="ECO:0007669"/>
    <property type="project" value="UniProtKB-KW"/>
</dbReference>
<dbReference type="EMBL" id="CP042326">
    <property type="protein sequence ID" value="QDZ39248.1"/>
    <property type="molecule type" value="Genomic_DNA"/>
</dbReference>
<dbReference type="RefSeq" id="WP_146294854.1">
    <property type="nucleotide sequence ID" value="NZ_CP042326.1"/>
</dbReference>
<dbReference type="InterPro" id="IPR011335">
    <property type="entry name" value="Restrct_endonuc-II-like"/>
</dbReference>
<feature type="domain" description="Putative restriction endonuclease" evidence="1">
    <location>
        <begin position="13"/>
        <end position="166"/>
    </location>
</feature>
<dbReference type="CDD" id="cd06260">
    <property type="entry name" value="DUF820-like"/>
    <property type="match status" value="1"/>
</dbReference>
<dbReference type="SUPFAM" id="SSF52980">
    <property type="entry name" value="Restriction endonuclease-like"/>
    <property type="match status" value="1"/>
</dbReference>
<dbReference type="PANTHER" id="PTHR36558">
    <property type="entry name" value="GLR1098 PROTEIN"/>
    <property type="match status" value="1"/>
</dbReference>
<accession>A0A5B8NJY5</accession>
<dbReference type="AlphaFoldDB" id="A0A5B8NJY5"/>
<dbReference type="Proteomes" id="UP000318453">
    <property type="component" value="Chromosome"/>
</dbReference>
<dbReference type="PANTHER" id="PTHR36558:SF1">
    <property type="entry name" value="RESTRICTION ENDONUCLEASE DOMAIN-CONTAINING PROTEIN-RELATED"/>
    <property type="match status" value="1"/>
</dbReference>
<organism evidence="2 3">
    <name type="scientific">Euhalothece natronophila Z-M001</name>
    <dbReference type="NCBI Taxonomy" id="522448"/>
    <lineage>
        <taxon>Bacteria</taxon>
        <taxon>Bacillati</taxon>
        <taxon>Cyanobacteriota</taxon>
        <taxon>Cyanophyceae</taxon>
        <taxon>Oscillatoriophycideae</taxon>
        <taxon>Chroococcales</taxon>
        <taxon>Halothecacae</taxon>
        <taxon>Halothece cluster</taxon>
        <taxon>Euhalothece</taxon>
    </lineage>
</organism>
<keyword evidence="2" id="KW-0255">Endonuclease</keyword>
<dbReference type="Gene3D" id="3.90.1570.10">
    <property type="entry name" value="tt1808, chain A"/>
    <property type="match status" value="1"/>
</dbReference>
<evidence type="ECO:0000259" key="1">
    <source>
        <dbReference type="Pfam" id="PF05685"/>
    </source>
</evidence>
<keyword evidence="2" id="KW-0540">Nuclease</keyword>
<keyword evidence="2" id="KW-0378">Hydrolase</keyword>